<reference evidence="2" key="1">
    <citation type="submission" date="2020-06" db="EMBL/GenBank/DDBJ databases">
        <authorList>
            <consortium name="Plant Systems Biology data submission"/>
        </authorList>
    </citation>
    <scope>NUCLEOTIDE SEQUENCE</scope>
    <source>
        <strain evidence="2">D6</strain>
    </source>
</reference>
<dbReference type="EMBL" id="CAICTM010000342">
    <property type="protein sequence ID" value="CAB9508351.1"/>
    <property type="molecule type" value="Genomic_DNA"/>
</dbReference>
<dbReference type="SUPFAM" id="SSF48452">
    <property type="entry name" value="TPR-like"/>
    <property type="match status" value="1"/>
</dbReference>
<dbReference type="Gene3D" id="1.25.40.10">
    <property type="entry name" value="Tetratricopeptide repeat domain"/>
    <property type="match status" value="1"/>
</dbReference>
<organism evidence="2 3">
    <name type="scientific">Seminavis robusta</name>
    <dbReference type="NCBI Taxonomy" id="568900"/>
    <lineage>
        <taxon>Eukaryota</taxon>
        <taxon>Sar</taxon>
        <taxon>Stramenopiles</taxon>
        <taxon>Ochrophyta</taxon>
        <taxon>Bacillariophyta</taxon>
        <taxon>Bacillariophyceae</taxon>
        <taxon>Bacillariophycidae</taxon>
        <taxon>Naviculales</taxon>
        <taxon>Naviculaceae</taxon>
        <taxon>Seminavis</taxon>
    </lineage>
</organism>
<accession>A0A9N8DWY8</accession>
<comment type="caution">
    <text evidence="2">The sequence shown here is derived from an EMBL/GenBank/DDBJ whole genome shotgun (WGS) entry which is preliminary data.</text>
</comment>
<sequence length="229" mass="25720">MTSTVFDLNNQGIHYLQQGSLGEAANTFQSALMRLREVLYRTIKADTTQRSSSSSSIDNRIAIPTRTGPSSPSNVLQNENQFSLFDQAFILPCRLSESEILLSVDLENLVSCCLLYNLALTYHKRGLATGKSKDLQQAVSLYQKAATLGDFVEELAEQSLLQILAVFNNLGHIYSEHFESAQVSGCMDSILMILESSESYEHLQEEDYNFFSWHFFLYPEIPVWLAPAA</sequence>
<dbReference type="AlphaFoldDB" id="A0A9N8DWY8"/>
<keyword evidence="3" id="KW-1185">Reference proteome</keyword>
<name>A0A9N8DWY8_9STRA</name>
<evidence type="ECO:0000256" key="1">
    <source>
        <dbReference type="SAM" id="MobiDB-lite"/>
    </source>
</evidence>
<dbReference type="Proteomes" id="UP001153069">
    <property type="component" value="Unassembled WGS sequence"/>
</dbReference>
<dbReference type="InterPro" id="IPR011990">
    <property type="entry name" value="TPR-like_helical_dom_sf"/>
</dbReference>
<evidence type="ECO:0000313" key="3">
    <source>
        <dbReference type="Proteomes" id="UP001153069"/>
    </source>
</evidence>
<gene>
    <name evidence="2" type="ORF">SEMRO_343_G122100.1</name>
</gene>
<evidence type="ECO:0000313" key="2">
    <source>
        <dbReference type="EMBL" id="CAB9508351.1"/>
    </source>
</evidence>
<dbReference type="OrthoDB" id="55751at2759"/>
<proteinExistence type="predicted"/>
<feature type="region of interest" description="Disordered" evidence="1">
    <location>
        <begin position="50"/>
        <end position="74"/>
    </location>
</feature>
<protein>
    <submittedName>
        <fullName evidence="2">Uncharacterized protein</fullName>
    </submittedName>
</protein>